<dbReference type="PRINTS" id="PR00420">
    <property type="entry name" value="RNGMNOXGNASE"/>
</dbReference>
<keyword evidence="3" id="KW-0274">FAD</keyword>
<keyword evidence="4" id="KW-0560">Oxidoreductase</keyword>
<evidence type="ECO:0000313" key="7">
    <source>
        <dbReference type="EMBL" id="ELQ61534.1"/>
    </source>
</evidence>
<comment type="similarity">
    <text evidence="1">Belongs to the paxM FAD-dependent monooxygenase family.</text>
</comment>
<name>L7J141_PYRO1</name>
<dbReference type="SUPFAM" id="SSF51905">
    <property type="entry name" value="FAD/NAD(P)-binding domain"/>
    <property type="match status" value="1"/>
</dbReference>
<evidence type="ECO:0000256" key="1">
    <source>
        <dbReference type="ARBA" id="ARBA00007992"/>
    </source>
</evidence>
<evidence type="ECO:0000256" key="5">
    <source>
        <dbReference type="ARBA" id="ARBA00023033"/>
    </source>
</evidence>
<dbReference type="GO" id="GO:0004497">
    <property type="term" value="F:monooxygenase activity"/>
    <property type="evidence" value="ECO:0007669"/>
    <property type="project" value="UniProtKB-KW"/>
</dbReference>
<protein>
    <recommendedName>
        <fullName evidence="6">FAD-binding domain-containing protein</fullName>
    </recommendedName>
</protein>
<accession>L7J141</accession>
<evidence type="ECO:0000256" key="4">
    <source>
        <dbReference type="ARBA" id="ARBA00023002"/>
    </source>
</evidence>
<dbReference type="InterPro" id="IPR036188">
    <property type="entry name" value="FAD/NAD-bd_sf"/>
</dbReference>
<dbReference type="PANTHER" id="PTHR13789:SF215">
    <property type="entry name" value="FAD-BINDING DOMAIN-CONTAINING PROTEIN-RELATED"/>
    <property type="match status" value="1"/>
</dbReference>
<dbReference type="Gene3D" id="3.50.50.60">
    <property type="entry name" value="FAD/NAD(P)-binding domain"/>
    <property type="match status" value="1"/>
</dbReference>
<keyword evidence="2" id="KW-0285">Flavoprotein</keyword>
<evidence type="ECO:0000256" key="3">
    <source>
        <dbReference type="ARBA" id="ARBA00022827"/>
    </source>
</evidence>
<dbReference type="InterPro" id="IPR050493">
    <property type="entry name" value="FAD-dep_Monooxygenase_BioMet"/>
</dbReference>
<keyword evidence="5" id="KW-0503">Monooxygenase</keyword>
<feature type="domain" description="FAD-binding" evidence="6">
    <location>
        <begin position="2"/>
        <end position="362"/>
    </location>
</feature>
<evidence type="ECO:0000259" key="6">
    <source>
        <dbReference type="Pfam" id="PF01494"/>
    </source>
</evidence>
<sequence>MHVIIAGAGVAGLASAIALRRCGHSVTIYERSSLNHEFGAAINVPPNVARFLIGWGLDVVKAQFVPSESMYIFSPSQRDKVLAYSDFRHNIKTHKAHLYYAHRVDLHENLKRMATAPDGPGTPVVIKTKSEVVLYDPETPSMTLKDGTVITGDLLVGADGIHSISVATILGHPNHPRPAQHSNCCYRFLIPRALVEDDPETSFFTKELVGLQGLRIWPDVARNRRLVYYPCRNSQVLNFTIMCRNDELGSGKEDWDAPATKDEVFKALEGFDPGLLAVVGKCQEFKRWPLQYRAPIPIWHKGNMAIVGDAAHPMLPHQGQGGAQGLEDGLSLGLCMLGATKSQVPERLAIYQKIRHNRASAIQILSNYGFDQKPPEEVLNYLEGEALPSNAEETLKFNYRTDAVQRVVDHMRVPGIAHHAILAQNLALAHLGPWITSDGAKLVTIVSAVLLFAANVLCYDFQVWRFAIRARQHPRITASTERQQSPCIINASSRATFS</sequence>
<reference evidence="7" key="1">
    <citation type="journal article" date="2012" name="PLoS Genet.">
        <title>Comparative analysis of the genomes of two field isolates of the rice blast fungus Magnaporthe oryzae.</title>
        <authorList>
            <person name="Xue M."/>
            <person name="Yang J."/>
            <person name="Li Z."/>
            <person name="Hu S."/>
            <person name="Yao N."/>
            <person name="Dean R.A."/>
            <person name="Zhao W."/>
            <person name="Shen M."/>
            <person name="Zhang H."/>
            <person name="Li C."/>
            <person name="Liu L."/>
            <person name="Cao L."/>
            <person name="Xu X."/>
            <person name="Xing Y."/>
            <person name="Hsiang T."/>
            <person name="Zhang Z."/>
            <person name="Xu J.R."/>
            <person name="Peng Y.L."/>
        </authorList>
    </citation>
    <scope>NUCLEOTIDE SEQUENCE [LARGE SCALE GENOMIC DNA]</scope>
    <source>
        <strain evidence="7">P131</strain>
    </source>
</reference>
<dbReference type="PANTHER" id="PTHR13789">
    <property type="entry name" value="MONOOXYGENASE"/>
    <property type="match status" value="1"/>
</dbReference>
<dbReference type="SUPFAM" id="SSF54373">
    <property type="entry name" value="FAD-linked reductases, C-terminal domain"/>
    <property type="match status" value="1"/>
</dbReference>
<gene>
    <name evidence="7" type="ORF">OOW_P131scaffold01177g11</name>
</gene>
<dbReference type="GO" id="GO:0071949">
    <property type="term" value="F:FAD binding"/>
    <property type="evidence" value="ECO:0007669"/>
    <property type="project" value="InterPro"/>
</dbReference>
<dbReference type="InterPro" id="IPR002938">
    <property type="entry name" value="FAD-bd"/>
</dbReference>
<organism>
    <name type="scientific">Pyricularia oryzae (strain P131)</name>
    <name type="common">Rice blast fungus</name>
    <name type="synonym">Magnaporthe oryzae</name>
    <dbReference type="NCBI Taxonomy" id="1143193"/>
    <lineage>
        <taxon>Eukaryota</taxon>
        <taxon>Fungi</taxon>
        <taxon>Dikarya</taxon>
        <taxon>Ascomycota</taxon>
        <taxon>Pezizomycotina</taxon>
        <taxon>Sordariomycetes</taxon>
        <taxon>Sordariomycetidae</taxon>
        <taxon>Magnaporthales</taxon>
        <taxon>Pyriculariaceae</taxon>
        <taxon>Pyricularia</taxon>
    </lineage>
</organism>
<evidence type="ECO:0000256" key="2">
    <source>
        <dbReference type="ARBA" id="ARBA00022630"/>
    </source>
</evidence>
<dbReference type="AlphaFoldDB" id="L7J141"/>
<proteinExistence type="inferred from homology"/>
<dbReference type="Pfam" id="PF01494">
    <property type="entry name" value="FAD_binding_3"/>
    <property type="match status" value="1"/>
</dbReference>
<dbReference type="EMBL" id="JH795217">
    <property type="protein sequence ID" value="ELQ61534.1"/>
    <property type="molecule type" value="Genomic_DNA"/>
</dbReference>